<evidence type="ECO:0000259" key="2">
    <source>
        <dbReference type="Pfam" id="PF13193"/>
    </source>
</evidence>
<dbReference type="PANTHER" id="PTHR43767">
    <property type="entry name" value="LONG-CHAIN-FATTY-ACID--COA LIGASE"/>
    <property type="match status" value="1"/>
</dbReference>
<dbReference type="Proteomes" id="UP000462152">
    <property type="component" value="Unassembled WGS sequence"/>
</dbReference>
<evidence type="ECO:0000313" key="4">
    <source>
        <dbReference type="Proteomes" id="UP000462152"/>
    </source>
</evidence>
<dbReference type="InterPro" id="IPR042099">
    <property type="entry name" value="ANL_N_sf"/>
</dbReference>
<feature type="domain" description="AMP-dependent synthetase/ligase" evidence="1">
    <location>
        <begin position="42"/>
        <end position="257"/>
    </location>
</feature>
<gene>
    <name evidence="3" type="ORF">GMA10_00345</name>
</gene>
<feature type="domain" description="AMP-binding enzyme C-terminal" evidence="2">
    <location>
        <begin position="314"/>
        <end position="387"/>
    </location>
</feature>
<sequence>MDFSQLSPVSAVPEASEVAVFLDGPGSVDVERLRDSLSRTITRETRIGEDVAALVVSTSGSTGRPKQTVLSAGALRASGLATEKATGTDGGAHWLLALPVHYVAGAQVVARSVLAATRPAATASVRDGSRFTARDFLDAAHRLPSGHRMTSLVPTQLHTLVEEAETDAALESEILEALRSFDAILLGGAPASTALLRDCGQLGIPLVETYGSAETAGGCVYDRHPLPGTHVAVEPATDPSAPGRIWLGGPTVASGYLGDPERTASSFRRSPDGTWWYRTDDLGTFSDREGLSVAGRADDVILTGGVKVSARAVAAVLEQDPSVREAVVVGVESPRWGQEIRAAVSRRPNREPDVTSLADRVRQDLGRAAAPKTIRVLDRLPQTSTGKPDRTEVHRLLAPDAME</sequence>
<dbReference type="Gene3D" id="3.40.50.12780">
    <property type="entry name" value="N-terminal domain of ligase-like"/>
    <property type="match status" value="1"/>
</dbReference>
<dbReference type="Gene3D" id="3.30.300.30">
    <property type="match status" value="1"/>
</dbReference>
<evidence type="ECO:0000259" key="1">
    <source>
        <dbReference type="Pfam" id="PF00501"/>
    </source>
</evidence>
<keyword evidence="4" id="KW-1185">Reference proteome</keyword>
<dbReference type="InterPro" id="IPR025110">
    <property type="entry name" value="AMP-bd_C"/>
</dbReference>
<protein>
    <submittedName>
        <fullName evidence="3">AMP-binding protein</fullName>
    </submittedName>
</protein>
<dbReference type="PANTHER" id="PTHR43767:SF1">
    <property type="entry name" value="NONRIBOSOMAL PEPTIDE SYNTHASE PES1 (EUROFUNG)-RELATED"/>
    <property type="match status" value="1"/>
</dbReference>
<name>A0A7K1LFE3_9MICC</name>
<dbReference type="Pfam" id="PF13193">
    <property type="entry name" value="AMP-binding_C"/>
    <property type="match status" value="1"/>
</dbReference>
<dbReference type="SUPFAM" id="SSF56801">
    <property type="entry name" value="Acetyl-CoA synthetase-like"/>
    <property type="match status" value="1"/>
</dbReference>
<dbReference type="RefSeq" id="WP_129314741.1">
    <property type="nucleotide sequence ID" value="NZ_NOIQ01000002.1"/>
</dbReference>
<proteinExistence type="predicted"/>
<accession>A0A7K1LFE3</accession>
<comment type="caution">
    <text evidence="3">The sequence shown here is derived from an EMBL/GenBank/DDBJ whole genome shotgun (WGS) entry which is preliminary data.</text>
</comment>
<dbReference type="OrthoDB" id="9803968at2"/>
<dbReference type="InterPro" id="IPR000873">
    <property type="entry name" value="AMP-dep_synth/lig_dom"/>
</dbReference>
<dbReference type="Pfam" id="PF00501">
    <property type="entry name" value="AMP-binding"/>
    <property type="match status" value="1"/>
</dbReference>
<dbReference type="InterPro" id="IPR045851">
    <property type="entry name" value="AMP-bd_C_sf"/>
</dbReference>
<reference evidence="3 4" key="1">
    <citation type="submission" date="2019-12" db="EMBL/GenBank/DDBJ databases">
        <authorList>
            <person name="Li J."/>
            <person name="Shi Y."/>
            <person name="Xu G."/>
            <person name="Xiao D."/>
            <person name="Ran X."/>
        </authorList>
    </citation>
    <scope>NUCLEOTIDE SEQUENCE [LARGE SCALE GENOMIC DNA]</scope>
    <source>
        <strain evidence="3 4">JCM 15915</strain>
    </source>
</reference>
<dbReference type="InterPro" id="IPR050237">
    <property type="entry name" value="ATP-dep_AMP-bd_enzyme"/>
</dbReference>
<organism evidence="3 4">
    <name type="scientific">Rothia koreensis</name>
    <dbReference type="NCBI Taxonomy" id="592378"/>
    <lineage>
        <taxon>Bacteria</taxon>
        <taxon>Bacillati</taxon>
        <taxon>Actinomycetota</taxon>
        <taxon>Actinomycetes</taxon>
        <taxon>Micrococcales</taxon>
        <taxon>Micrococcaceae</taxon>
        <taxon>Rothia</taxon>
    </lineage>
</organism>
<dbReference type="AlphaFoldDB" id="A0A7K1LFE3"/>
<dbReference type="GO" id="GO:0016878">
    <property type="term" value="F:acid-thiol ligase activity"/>
    <property type="evidence" value="ECO:0007669"/>
    <property type="project" value="UniProtKB-ARBA"/>
</dbReference>
<dbReference type="EMBL" id="WOGT01000001">
    <property type="protein sequence ID" value="MUN53692.1"/>
    <property type="molecule type" value="Genomic_DNA"/>
</dbReference>
<evidence type="ECO:0000313" key="3">
    <source>
        <dbReference type="EMBL" id="MUN53692.1"/>
    </source>
</evidence>